<keyword evidence="2" id="KW-1185">Reference proteome</keyword>
<protein>
    <submittedName>
        <fullName evidence="1">Uncharacterized protein</fullName>
    </submittedName>
</protein>
<evidence type="ECO:0000313" key="2">
    <source>
        <dbReference type="Proteomes" id="UP000265520"/>
    </source>
</evidence>
<organism evidence="1 2">
    <name type="scientific">Trifolium medium</name>
    <dbReference type="NCBI Taxonomy" id="97028"/>
    <lineage>
        <taxon>Eukaryota</taxon>
        <taxon>Viridiplantae</taxon>
        <taxon>Streptophyta</taxon>
        <taxon>Embryophyta</taxon>
        <taxon>Tracheophyta</taxon>
        <taxon>Spermatophyta</taxon>
        <taxon>Magnoliopsida</taxon>
        <taxon>eudicotyledons</taxon>
        <taxon>Gunneridae</taxon>
        <taxon>Pentapetalae</taxon>
        <taxon>rosids</taxon>
        <taxon>fabids</taxon>
        <taxon>Fabales</taxon>
        <taxon>Fabaceae</taxon>
        <taxon>Papilionoideae</taxon>
        <taxon>50 kb inversion clade</taxon>
        <taxon>NPAAA clade</taxon>
        <taxon>Hologalegina</taxon>
        <taxon>IRL clade</taxon>
        <taxon>Trifolieae</taxon>
        <taxon>Trifolium</taxon>
    </lineage>
</organism>
<evidence type="ECO:0000313" key="1">
    <source>
        <dbReference type="EMBL" id="MCI73283.1"/>
    </source>
</evidence>
<dbReference type="AlphaFoldDB" id="A0A392UI40"/>
<dbReference type="Proteomes" id="UP000265520">
    <property type="component" value="Unassembled WGS sequence"/>
</dbReference>
<comment type="caution">
    <text evidence="1">The sequence shown here is derived from an EMBL/GenBank/DDBJ whole genome shotgun (WGS) entry which is preliminary data.</text>
</comment>
<reference evidence="1 2" key="1">
    <citation type="journal article" date="2018" name="Front. Plant Sci.">
        <title>Red Clover (Trifolium pratense) and Zigzag Clover (T. medium) - A Picture of Genomic Similarities and Differences.</title>
        <authorList>
            <person name="Dluhosova J."/>
            <person name="Istvanek J."/>
            <person name="Nedelnik J."/>
            <person name="Repkova J."/>
        </authorList>
    </citation>
    <scope>NUCLEOTIDE SEQUENCE [LARGE SCALE GENOMIC DNA]</scope>
    <source>
        <strain evidence="2">cv. 10/8</strain>
        <tissue evidence="1">Leaf</tissue>
    </source>
</reference>
<accession>A0A392UI40</accession>
<sequence length="65" mass="7310">MNRNEAVLYEQYEAHMKAQEEQMAAASASLLLLAVFLRSSLSVSLEWMIPVNSTTSWIVPPLVED</sequence>
<dbReference type="EMBL" id="LXQA010835187">
    <property type="protein sequence ID" value="MCI73283.1"/>
    <property type="molecule type" value="Genomic_DNA"/>
</dbReference>
<feature type="non-terminal residue" evidence="1">
    <location>
        <position position="65"/>
    </location>
</feature>
<proteinExistence type="predicted"/>
<name>A0A392UI40_9FABA</name>